<keyword evidence="10" id="KW-1185">Reference proteome</keyword>
<evidence type="ECO:0000259" key="8">
    <source>
        <dbReference type="Pfam" id="PF00746"/>
    </source>
</evidence>
<name>A0ABS3N0Y8_9BACI</name>
<feature type="domain" description="Gram-positive cocci surface proteins LPxTG" evidence="8">
    <location>
        <begin position="59"/>
        <end position="98"/>
    </location>
</feature>
<keyword evidence="7" id="KW-0812">Transmembrane</keyword>
<keyword evidence="7" id="KW-0472">Membrane</keyword>
<keyword evidence="5" id="KW-0572">Peptidoglycan-anchor</keyword>
<organism evidence="9 10">
    <name type="scientific">Metabacillus bambusae</name>
    <dbReference type="NCBI Taxonomy" id="2795218"/>
    <lineage>
        <taxon>Bacteria</taxon>
        <taxon>Bacillati</taxon>
        <taxon>Bacillota</taxon>
        <taxon>Bacilli</taxon>
        <taxon>Bacillales</taxon>
        <taxon>Bacillaceae</taxon>
        <taxon>Metabacillus</taxon>
    </lineage>
</organism>
<evidence type="ECO:0000256" key="4">
    <source>
        <dbReference type="ARBA" id="ARBA00022729"/>
    </source>
</evidence>
<feature type="transmembrane region" description="Helical" evidence="7">
    <location>
        <begin position="72"/>
        <end position="93"/>
    </location>
</feature>
<keyword evidence="4" id="KW-0732">Signal</keyword>
<dbReference type="RefSeq" id="WP_207977108.1">
    <property type="nucleotide sequence ID" value="NZ_JAGDEL010000005.1"/>
</dbReference>
<keyword evidence="7" id="KW-1133">Transmembrane helix</keyword>
<accession>A0ABS3N0Y8</accession>
<reference evidence="9 10" key="1">
    <citation type="submission" date="2021-03" db="EMBL/GenBank/DDBJ databases">
        <title>Whole genome sequence of Metabacillus bambusae BG109.</title>
        <authorList>
            <person name="Jeong J.W."/>
        </authorList>
    </citation>
    <scope>NUCLEOTIDE SEQUENCE [LARGE SCALE GENOMIC DNA]</scope>
    <source>
        <strain evidence="9 10">BG109</strain>
    </source>
</reference>
<proteinExistence type="predicted"/>
<evidence type="ECO:0000313" key="9">
    <source>
        <dbReference type="EMBL" id="MBO1511779.1"/>
    </source>
</evidence>
<dbReference type="InterPro" id="IPR019931">
    <property type="entry name" value="LPXTG_anchor"/>
</dbReference>
<dbReference type="NCBIfam" id="TIGR01167">
    <property type="entry name" value="LPXTG_anchor"/>
    <property type="match status" value="1"/>
</dbReference>
<evidence type="ECO:0000256" key="3">
    <source>
        <dbReference type="ARBA" id="ARBA00022525"/>
    </source>
</evidence>
<evidence type="ECO:0000256" key="7">
    <source>
        <dbReference type="SAM" id="Phobius"/>
    </source>
</evidence>
<keyword evidence="2" id="KW-0134">Cell wall</keyword>
<dbReference type="Pfam" id="PF00746">
    <property type="entry name" value="Gram_pos_anchor"/>
    <property type="match status" value="1"/>
</dbReference>
<gene>
    <name evidence="9" type="ORF">I7822_08865</name>
</gene>
<sequence>MSIFLVWDVQQSAGEEPDAGEEPATGEVPGTGKETNSEDKKDSNEKQSNVEKQIAKQEDEKEEELPNTSTNMFNMFMFGFVLMLLGTTAFFLAQKRKKA</sequence>
<keyword evidence="3" id="KW-0964">Secreted</keyword>
<feature type="compositionally biased region" description="Basic and acidic residues" evidence="6">
    <location>
        <begin position="35"/>
        <end position="59"/>
    </location>
</feature>
<evidence type="ECO:0000256" key="5">
    <source>
        <dbReference type="ARBA" id="ARBA00023088"/>
    </source>
</evidence>
<protein>
    <submittedName>
        <fullName evidence="9">LPXTG cell wall anchor domain-containing protein</fullName>
    </submittedName>
</protein>
<evidence type="ECO:0000256" key="2">
    <source>
        <dbReference type="ARBA" id="ARBA00022512"/>
    </source>
</evidence>
<comment type="subcellular location">
    <subcellularLocation>
        <location evidence="1">Secreted</location>
        <location evidence="1">Cell wall</location>
        <topology evidence="1">Peptidoglycan-anchor</topology>
    </subcellularLocation>
</comment>
<comment type="caution">
    <text evidence="9">The sequence shown here is derived from an EMBL/GenBank/DDBJ whole genome shotgun (WGS) entry which is preliminary data.</text>
</comment>
<dbReference type="EMBL" id="JAGDEL010000005">
    <property type="protein sequence ID" value="MBO1511779.1"/>
    <property type="molecule type" value="Genomic_DNA"/>
</dbReference>
<evidence type="ECO:0000256" key="1">
    <source>
        <dbReference type="ARBA" id="ARBA00004168"/>
    </source>
</evidence>
<evidence type="ECO:0000313" key="10">
    <source>
        <dbReference type="Proteomes" id="UP000663981"/>
    </source>
</evidence>
<dbReference type="Proteomes" id="UP000663981">
    <property type="component" value="Unassembled WGS sequence"/>
</dbReference>
<evidence type="ECO:0000256" key="6">
    <source>
        <dbReference type="SAM" id="MobiDB-lite"/>
    </source>
</evidence>
<feature type="region of interest" description="Disordered" evidence="6">
    <location>
        <begin position="10"/>
        <end position="67"/>
    </location>
</feature>